<reference evidence="3" key="1">
    <citation type="journal article" date="2020" name="PLoS Negl. Trop. Dis.">
        <title>High-quality nuclear genome for Sarcoptes scabiei-A critical resource for a neglected parasite.</title>
        <authorList>
            <person name="Korhonen P.K."/>
            <person name="Gasser R.B."/>
            <person name="Ma G."/>
            <person name="Wang T."/>
            <person name="Stroehlein A.J."/>
            <person name="Young N.D."/>
            <person name="Ang C.S."/>
            <person name="Fernando D.D."/>
            <person name="Lu H.C."/>
            <person name="Taylor S."/>
            <person name="Reynolds S.L."/>
            <person name="Mofiz E."/>
            <person name="Najaraj S.H."/>
            <person name="Gowda H."/>
            <person name="Madugundu A."/>
            <person name="Renuse S."/>
            <person name="Holt D."/>
            <person name="Pandey A."/>
            <person name="Papenfuss A.T."/>
            <person name="Fischer K."/>
        </authorList>
    </citation>
    <scope>NUCLEOTIDE SEQUENCE [LARGE SCALE GENOMIC DNA]</scope>
</reference>
<reference evidence="1" key="2">
    <citation type="submission" date="2020-01" db="EMBL/GenBank/DDBJ databases">
        <authorList>
            <person name="Korhonen P.K.K."/>
            <person name="Guangxu M.G."/>
            <person name="Wang T.W."/>
            <person name="Stroehlein A.J.S."/>
            <person name="Young N.D."/>
            <person name="Ang C.-S.A."/>
            <person name="Fernando D.W.F."/>
            <person name="Lu H.L."/>
            <person name="Taylor S.T."/>
            <person name="Ehtesham M.E.M."/>
            <person name="Najaraj S.H.N."/>
            <person name="Harsha G.H.G."/>
            <person name="Madugundu A.M."/>
            <person name="Renuse S.R."/>
            <person name="Holt D.H."/>
            <person name="Pandey A.P."/>
            <person name="Papenfuss A.P."/>
            <person name="Gasser R.B.G."/>
            <person name="Fischer K.F."/>
        </authorList>
    </citation>
    <scope>NUCLEOTIDE SEQUENCE</scope>
    <source>
        <strain evidence="1">SSS_KF_BRIS2020</strain>
    </source>
</reference>
<evidence type="ECO:0000313" key="3">
    <source>
        <dbReference type="Proteomes" id="UP000070412"/>
    </source>
</evidence>
<protein>
    <submittedName>
        <fullName evidence="1 2">Uncharacterized protein</fullName>
    </submittedName>
</protein>
<dbReference type="AlphaFoldDB" id="A0A834RHF9"/>
<dbReference type="EMBL" id="WVUK01000028">
    <property type="protein sequence ID" value="KAF7496160.1"/>
    <property type="molecule type" value="Genomic_DNA"/>
</dbReference>
<sequence>MHHAPPHMSNILEGHQPIRICIMGVTHLLRYEAARESSPQNNKRLQQRSDVCRQFSINLILIFFSKGSDNIWWEHCIGIFEAMHINVTFCLEDGPNDILSVEL</sequence>
<dbReference type="Proteomes" id="UP000070412">
    <property type="component" value="Unassembled WGS sequence"/>
</dbReference>
<name>A0A834RHF9_SARSC</name>
<evidence type="ECO:0000313" key="2">
    <source>
        <dbReference type="EnsemblMetazoa" id="KAF7496160.1"/>
    </source>
</evidence>
<accession>A0A834RHF9</accession>
<gene>
    <name evidence="1" type="ORF">SSS_5426</name>
</gene>
<evidence type="ECO:0000313" key="1">
    <source>
        <dbReference type="EMBL" id="KAF7496160.1"/>
    </source>
</evidence>
<proteinExistence type="predicted"/>
<keyword evidence="3" id="KW-1185">Reference proteome</keyword>
<organism evidence="1">
    <name type="scientific">Sarcoptes scabiei</name>
    <name type="common">Itch mite</name>
    <name type="synonym">Acarus scabiei</name>
    <dbReference type="NCBI Taxonomy" id="52283"/>
    <lineage>
        <taxon>Eukaryota</taxon>
        <taxon>Metazoa</taxon>
        <taxon>Ecdysozoa</taxon>
        <taxon>Arthropoda</taxon>
        <taxon>Chelicerata</taxon>
        <taxon>Arachnida</taxon>
        <taxon>Acari</taxon>
        <taxon>Acariformes</taxon>
        <taxon>Sarcoptiformes</taxon>
        <taxon>Astigmata</taxon>
        <taxon>Psoroptidia</taxon>
        <taxon>Sarcoptoidea</taxon>
        <taxon>Sarcoptidae</taxon>
        <taxon>Sarcoptinae</taxon>
        <taxon>Sarcoptes</taxon>
    </lineage>
</organism>
<reference evidence="2" key="3">
    <citation type="submission" date="2022-06" db="UniProtKB">
        <authorList>
            <consortium name="EnsemblMetazoa"/>
        </authorList>
    </citation>
    <scope>IDENTIFICATION</scope>
</reference>
<dbReference type="EnsemblMetazoa" id="SSS_5426s_mrna">
    <property type="protein sequence ID" value="KAF7496160.1"/>
    <property type="gene ID" value="SSS_5426"/>
</dbReference>